<comment type="similarity">
    <text evidence="2 6">Belongs to the acyl-CoA dehydrogenase family.</text>
</comment>
<dbReference type="AlphaFoldDB" id="A0A2G3PMS2"/>
<comment type="caution">
    <text evidence="10">The sequence shown here is derived from an EMBL/GenBank/DDBJ whole genome shotgun (WGS) entry which is preliminary data.</text>
</comment>
<dbReference type="GO" id="GO:0005886">
    <property type="term" value="C:plasma membrane"/>
    <property type="evidence" value="ECO:0007669"/>
    <property type="project" value="TreeGrafter"/>
</dbReference>
<dbReference type="InterPro" id="IPR052161">
    <property type="entry name" value="Mycobact_Acyl-CoA_DH"/>
</dbReference>
<evidence type="ECO:0000256" key="6">
    <source>
        <dbReference type="RuleBase" id="RU362125"/>
    </source>
</evidence>
<dbReference type="InterPro" id="IPR037069">
    <property type="entry name" value="AcylCoA_DH/ox_N_sf"/>
</dbReference>
<name>A0A2G3PMS2_WILMA</name>
<dbReference type="FunFam" id="2.40.110.10:FF:000011">
    <property type="entry name" value="Acyl-CoA dehydrogenase FadE34"/>
    <property type="match status" value="1"/>
</dbReference>
<evidence type="ECO:0000256" key="1">
    <source>
        <dbReference type="ARBA" id="ARBA00001974"/>
    </source>
</evidence>
<evidence type="ECO:0000313" key="10">
    <source>
        <dbReference type="EMBL" id="PHV67148.1"/>
    </source>
</evidence>
<dbReference type="Pfam" id="PF02771">
    <property type="entry name" value="Acyl-CoA_dh_N"/>
    <property type="match status" value="1"/>
</dbReference>
<keyword evidence="4 6" id="KW-0274">FAD</keyword>
<dbReference type="SUPFAM" id="SSF56645">
    <property type="entry name" value="Acyl-CoA dehydrogenase NM domain-like"/>
    <property type="match status" value="1"/>
</dbReference>
<dbReference type="GO" id="GO:0050660">
    <property type="term" value="F:flavin adenine dinucleotide binding"/>
    <property type="evidence" value="ECO:0007669"/>
    <property type="project" value="InterPro"/>
</dbReference>
<dbReference type="Pfam" id="PF02770">
    <property type="entry name" value="Acyl-CoA_dh_M"/>
    <property type="match status" value="1"/>
</dbReference>
<evidence type="ECO:0000259" key="9">
    <source>
        <dbReference type="Pfam" id="PF02771"/>
    </source>
</evidence>
<evidence type="ECO:0000259" key="8">
    <source>
        <dbReference type="Pfam" id="PF02770"/>
    </source>
</evidence>
<dbReference type="InterPro" id="IPR006091">
    <property type="entry name" value="Acyl-CoA_Oxase/DH_mid-dom"/>
</dbReference>
<dbReference type="InterPro" id="IPR036250">
    <property type="entry name" value="AcylCo_DH-like_C"/>
</dbReference>
<evidence type="ECO:0000313" key="11">
    <source>
        <dbReference type="Proteomes" id="UP000225108"/>
    </source>
</evidence>
<dbReference type="InterPro" id="IPR009100">
    <property type="entry name" value="AcylCoA_DH/oxidase_NM_dom_sf"/>
</dbReference>
<evidence type="ECO:0000256" key="3">
    <source>
        <dbReference type="ARBA" id="ARBA00022630"/>
    </source>
</evidence>
<keyword evidence="5 6" id="KW-0560">Oxidoreductase</keyword>
<dbReference type="GO" id="GO:0016627">
    <property type="term" value="F:oxidoreductase activity, acting on the CH-CH group of donors"/>
    <property type="evidence" value="ECO:0007669"/>
    <property type="project" value="InterPro"/>
</dbReference>
<comment type="cofactor">
    <cofactor evidence="1 6">
        <name>FAD</name>
        <dbReference type="ChEBI" id="CHEBI:57692"/>
    </cofactor>
</comment>
<dbReference type="Proteomes" id="UP000225108">
    <property type="component" value="Unassembled WGS sequence"/>
</dbReference>
<keyword evidence="3 6" id="KW-0285">Flavoprotein</keyword>
<dbReference type="Gene3D" id="1.20.140.10">
    <property type="entry name" value="Butyryl-CoA Dehydrogenase, subunit A, domain 3"/>
    <property type="match status" value="1"/>
</dbReference>
<dbReference type="PANTHER" id="PTHR43292">
    <property type="entry name" value="ACYL-COA DEHYDROGENASE"/>
    <property type="match status" value="1"/>
</dbReference>
<sequence>MLVSSLGLTEGDVMTLNSDFDLQDQDVSAFRIRLRTWIGENIAHLTPASSTEDSRRETNQQMYDAGLLGLTWPKELGGRGLSSAHQTVWNDEMRDYQWSLPYSAVTVGICAPTVRDFGTPEQQTRHIPRMLRGDERWTQLLSEPGAGSDLASVSTTATLDGDAYVITGQKVWTSLAVESDLALALVRTSREERRHNGLSMVVVDLKAPGVEIRPLREITGETNFNEVFLDGVRVSPDSILGEVGGGWAVLIAMLTHERLALGAGTTGSRMDADVFDSLVKLSQERGIIDEPHVSGALLDLYIEQRILDLNGIRIRRAIETSNPKGPLGSFVKVGTGSAAEAAARVSALVAGKATMAWSAEDAAAQEAAHLMLSFPMASIAGGTTEIQKNAIAERLLGLPRGS</sequence>
<dbReference type="Gene3D" id="1.10.540.10">
    <property type="entry name" value="Acyl-CoA dehydrogenase/oxidase, N-terminal domain"/>
    <property type="match status" value="1"/>
</dbReference>
<proteinExistence type="inferred from homology"/>
<accession>A0A2G3PMS2</accession>
<dbReference type="Gene3D" id="2.40.110.10">
    <property type="entry name" value="Butyryl-CoA Dehydrogenase, subunit A, domain 2"/>
    <property type="match status" value="1"/>
</dbReference>
<gene>
    <name evidence="10" type="ORF">CSW57_13180</name>
</gene>
<protein>
    <submittedName>
        <fullName evidence="10">Dehydrogenase</fullName>
    </submittedName>
</protein>
<dbReference type="InterPro" id="IPR013786">
    <property type="entry name" value="AcylCoA_DH/ox_N"/>
</dbReference>
<evidence type="ECO:0000256" key="5">
    <source>
        <dbReference type="ARBA" id="ARBA00023002"/>
    </source>
</evidence>
<dbReference type="InterPro" id="IPR009075">
    <property type="entry name" value="AcylCo_DH/oxidase_C"/>
</dbReference>
<dbReference type="Pfam" id="PF00441">
    <property type="entry name" value="Acyl-CoA_dh_1"/>
    <property type="match status" value="1"/>
</dbReference>
<reference evidence="10 11" key="1">
    <citation type="submission" date="2017-10" db="EMBL/GenBank/DDBJ databases">
        <title>The draft genome sequence of Williamsia sp. BULT 1.1 isolated from the semi-arid grassland soils from South Africa.</title>
        <authorList>
            <person name="Kabwe M.H."/>
            <person name="Govender N."/>
            <person name="Mutseka Lunga P."/>
            <person name="Vikram S."/>
            <person name="Makhalanyane T.P."/>
        </authorList>
    </citation>
    <scope>NUCLEOTIDE SEQUENCE [LARGE SCALE GENOMIC DNA]</scope>
    <source>
        <strain evidence="10 11">BULT 1.1</strain>
    </source>
</reference>
<organism evidence="10 11">
    <name type="scientific">Williamsia marianensis</name>
    <dbReference type="NCBI Taxonomy" id="85044"/>
    <lineage>
        <taxon>Bacteria</taxon>
        <taxon>Bacillati</taxon>
        <taxon>Actinomycetota</taxon>
        <taxon>Actinomycetes</taxon>
        <taxon>Mycobacteriales</taxon>
        <taxon>Nocardiaceae</taxon>
        <taxon>Williamsia</taxon>
    </lineage>
</organism>
<evidence type="ECO:0000259" key="7">
    <source>
        <dbReference type="Pfam" id="PF00441"/>
    </source>
</evidence>
<dbReference type="InterPro" id="IPR046373">
    <property type="entry name" value="Acyl-CoA_Oxase/DH_mid-dom_sf"/>
</dbReference>
<dbReference type="EMBL" id="PEBD01000008">
    <property type="protein sequence ID" value="PHV67148.1"/>
    <property type="molecule type" value="Genomic_DNA"/>
</dbReference>
<evidence type="ECO:0000256" key="4">
    <source>
        <dbReference type="ARBA" id="ARBA00022827"/>
    </source>
</evidence>
<feature type="domain" description="Acyl-CoA dehydrogenase/oxidase N-terminal" evidence="9">
    <location>
        <begin position="28"/>
        <end position="134"/>
    </location>
</feature>
<evidence type="ECO:0000256" key="2">
    <source>
        <dbReference type="ARBA" id="ARBA00009347"/>
    </source>
</evidence>
<feature type="domain" description="Acyl-CoA dehydrogenase/oxidase C-terminal" evidence="7">
    <location>
        <begin position="244"/>
        <end position="396"/>
    </location>
</feature>
<feature type="domain" description="Acyl-CoA oxidase/dehydrogenase middle" evidence="8">
    <location>
        <begin position="140"/>
        <end position="230"/>
    </location>
</feature>
<dbReference type="PANTHER" id="PTHR43292:SF4">
    <property type="entry name" value="ACYL-COA DEHYDROGENASE FADE34"/>
    <property type="match status" value="1"/>
</dbReference>
<dbReference type="SUPFAM" id="SSF47203">
    <property type="entry name" value="Acyl-CoA dehydrogenase C-terminal domain-like"/>
    <property type="match status" value="1"/>
</dbReference>